<dbReference type="GO" id="GO:0008250">
    <property type="term" value="C:oligosaccharyltransferase complex"/>
    <property type="evidence" value="ECO:0007669"/>
    <property type="project" value="TreeGrafter"/>
</dbReference>
<feature type="transmembrane region" description="Helical" evidence="9">
    <location>
        <begin position="218"/>
        <end position="237"/>
    </location>
</feature>
<feature type="chain" id="PRO_5042870070" description="Magnesium transporter protein 1" evidence="10">
    <location>
        <begin position="20"/>
        <end position="368"/>
    </location>
</feature>
<evidence type="ECO:0000256" key="4">
    <source>
        <dbReference type="ARBA" id="ARBA00022692"/>
    </source>
</evidence>
<dbReference type="PANTHER" id="PTHR12692">
    <property type="entry name" value="DOLICHYL-DIPHOSPHOOLIGOSACCHARIDE--PROTEIN GLYCOSYLTRANSFERASE-RELATED"/>
    <property type="match status" value="1"/>
</dbReference>
<feature type="transmembrane region" description="Helical" evidence="9">
    <location>
        <begin position="298"/>
        <end position="319"/>
    </location>
</feature>
<proteinExistence type="inferred from homology"/>
<dbReference type="Gene3D" id="3.40.30.10">
    <property type="entry name" value="Glutaredoxin"/>
    <property type="match status" value="1"/>
</dbReference>
<gene>
    <name evidence="11" type="ORF">V9T40_000444</name>
</gene>
<comment type="function">
    <text evidence="1">Subunit of the oligosaccharyl transferase (OST) complex that catalyzes the initial transfer of a defined glycan (Glc(3)Man(9)GlcNAc(2) in eukaryotes) from the lipid carrier dolichol-pyrophosphate to an asparagine residue within an Asn-X-Ser/Thr consensus motif in nascent polypeptide chains, the first step in protein N-glycosylation. N-glycosylation occurs cotranslationally and the complex associates with the Sec61 complex at the channel-forming translocon complex that mediates protein translocation across the endoplasmic reticulum (ER). All subunits are required for a maximal enzyme activity.</text>
</comment>
<dbReference type="AlphaFoldDB" id="A0AAN9TBL5"/>
<feature type="signal peptide" evidence="10">
    <location>
        <begin position="1"/>
        <end position="19"/>
    </location>
</feature>
<dbReference type="InterPro" id="IPR036249">
    <property type="entry name" value="Thioredoxin-like_sf"/>
</dbReference>
<evidence type="ECO:0000256" key="8">
    <source>
        <dbReference type="ARBA" id="ARBA00023136"/>
    </source>
</evidence>
<comment type="caution">
    <text evidence="11">The sequence shown here is derived from an EMBL/GenBank/DDBJ whole genome shotgun (WGS) entry which is preliminary data.</text>
</comment>
<name>A0AAN9TBL5_9HEMI</name>
<keyword evidence="12" id="KW-1185">Reference proteome</keyword>
<keyword evidence="7 9" id="KW-1133">Transmembrane helix</keyword>
<keyword evidence="5 10" id="KW-0732">Signal</keyword>
<protein>
    <recommendedName>
        <fullName evidence="13">Magnesium transporter protein 1</fullName>
    </recommendedName>
</protein>
<dbReference type="EMBL" id="JBBCAQ010000034">
    <property type="protein sequence ID" value="KAK7579815.1"/>
    <property type="molecule type" value="Genomic_DNA"/>
</dbReference>
<evidence type="ECO:0000256" key="5">
    <source>
        <dbReference type="ARBA" id="ARBA00022729"/>
    </source>
</evidence>
<dbReference type="Pfam" id="PF04756">
    <property type="entry name" value="OST3_OST6"/>
    <property type="match status" value="1"/>
</dbReference>
<comment type="subcellular location">
    <subcellularLocation>
        <location evidence="2">Endoplasmic reticulum membrane</location>
        <topology evidence="2">Multi-pass membrane protein</topology>
    </subcellularLocation>
</comment>
<feature type="transmembrane region" description="Helical" evidence="9">
    <location>
        <begin position="268"/>
        <end position="286"/>
    </location>
</feature>
<feature type="transmembrane region" description="Helical" evidence="9">
    <location>
        <begin position="187"/>
        <end position="206"/>
    </location>
</feature>
<comment type="similarity">
    <text evidence="3">Belongs to the OST3/OST6 family.</text>
</comment>
<dbReference type="GO" id="GO:0018279">
    <property type="term" value="P:protein N-linked glycosylation via asparagine"/>
    <property type="evidence" value="ECO:0007669"/>
    <property type="project" value="TreeGrafter"/>
</dbReference>
<reference evidence="11 12" key="1">
    <citation type="submission" date="2024-03" db="EMBL/GenBank/DDBJ databases">
        <title>Adaptation during the transition from Ophiocordyceps entomopathogen to insect associate is accompanied by gene loss and intensified selection.</title>
        <authorList>
            <person name="Ward C.M."/>
            <person name="Onetto C.A."/>
            <person name="Borneman A.R."/>
        </authorList>
    </citation>
    <scope>NUCLEOTIDE SEQUENCE [LARGE SCALE GENOMIC DNA]</scope>
    <source>
        <strain evidence="11">AWRI1</strain>
        <tissue evidence="11">Single Adult Female</tissue>
    </source>
</reference>
<evidence type="ECO:0000256" key="10">
    <source>
        <dbReference type="SAM" id="SignalP"/>
    </source>
</evidence>
<evidence type="ECO:0008006" key="13">
    <source>
        <dbReference type="Google" id="ProtNLM"/>
    </source>
</evidence>
<dbReference type="Proteomes" id="UP001367676">
    <property type="component" value="Unassembled WGS sequence"/>
</dbReference>
<sequence length="368" mass="41744">MRHLLVAILLVCVPKLTLLLEDEDEDFEEEFDFADRMEQLKEISAQKGFIRFNKFYFEDYLKWSARNYSFLLLFVDLTNHQRCDVCEQAVDEFAILAKSFRLAHSFSDQLFLGVVDFDESPEIFVQLDVQTLPSVVFVAADQKLSPAKQIPRMDVKKFGFSADAVGQWLATIANLHVRIVRPPNYQAVYMLLGGTLLACPLLLGLWKLRHVAAFWSSILIRLAIMAFCVLTTSGYIFNRLRDTPQFHRSERGLALISPYPSYQYVYETYLICAMQLGFAGCVIVLVDSGLGKNSTGNVTVAAAILFAVLLYSCIVSLVKFKMDDYPYSVVSFFVGLSQFSAGCLNFRPDVSTDENSSSRRKLKHLDEN</sequence>
<evidence type="ECO:0000256" key="2">
    <source>
        <dbReference type="ARBA" id="ARBA00004477"/>
    </source>
</evidence>
<dbReference type="InterPro" id="IPR021149">
    <property type="entry name" value="OligosaccharylTrfase_OST3/OST6"/>
</dbReference>
<keyword evidence="4 9" id="KW-0812">Transmembrane</keyword>
<organism evidence="11 12">
    <name type="scientific">Parthenolecanium corni</name>
    <dbReference type="NCBI Taxonomy" id="536013"/>
    <lineage>
        <taxon>Eukaryota</taxon>
        <taxon>Metazoa</taxon>
        <taxon>Ecdysozoa</taxon>
        <taxon>Arthropoda</taxon>
        <taxon>Hexapoda</taxon>
        <taxon>Insecta</taxon>
        <taxon>Pterygota</taxon>
        <taxon>Neoptera</taxon>
        <taxon>Paraneoptera</taxon>
        <taxon>Hemiptera</taxon>
        <taxon>Sternorrhyncha</taxon>
        <taxon>Coccoidea</taxon>
        <taxon>Coccidae</taxon>
        <taxon>Parthenolecanium</taxon>
    </lineage>
</organism>
<accession>A0AAN9TBL5</accession>
<evidence type="ECO:0000313" key="11">
    <source>
        <dbReference type="EMBL" id="KAK7579815.1"/>
    </source>
</evidence>
<dbReference type="PANTHER" id="PTHR12692:SF0">
    <property type="entry name" value="GH11935P"/>
    <property type="match status" value="1"/>
</dbReference>
<evidence type="ECO:0000256" key="6">
    <source>
        <dbReference type="ARBA" id="ARBA00022824"/>
    </source>
</evidence>
<keyword evidence="6" id="KW-0256">Endoplasmic reticulum</keyword>
<keyword evidence="8 9" id="KW-0472">Membrane</keyword>
<evidence type="ECO:0000256" key="7">
    <source>
        <dbReference type="ARBA" id="ARBA00022989"/>
    </source>
</evidence>
<evidence type="ECO:0000256" key="1">
    <source>
        <dbReference type="ARBA" id="ARBA00002791"/>
    </source>
</evidence>
<evidence type="ECO:0000256" key="3">
    <source>
        <dbReference type="ARBA" id="ARBA00009561"/>
    </source>
</evidence>
<evidence type="ECO:0000256" key="9">
    <source>
        <dbReference type="SAM" id="Phobius"/>
    </source>
</evidence>
<evidence type="ECO:0000313" key="12">
    <source>
        <dbReference type="Proteomes" id="UP001367676"/>
    </source>
</evidence>
<dbReference type="SUPFAM" id="SSF52833">
    <property type="entry name" value="Thioredoxin-like"/>
    <property type="match status" value="1"/>
</dbReference>